<feature type="compositionally biased region" description="Low complexity" evidence="1">
    <location>
        <begin position="712"/>
        <end position="722"/>
    </location>
</feature>
<dbReference type="PANTHER" id="PTHR37540:SF5">
    <property type="entry name" value="TRANSCRIPTION FACTOR DOMAIN-CONTAINING PROTEIN"/>
    <property type="match status" value="1"/>
</dbReference>
<dbReference type="Pfam" id="PF11951">
    <property type="entry name" value="Fungal_trans_2"/>
    <property type="match status" value="1"/>
</dbReference>
<feature type="region of interest" description="Disordered" evidence="1">
    <location>
        <begin position="143"/>
        <end position="170"/>
    </location>
</feature>
<evidence type="ECO:0000256" key="1">
    <source>
        <dbReference type="SAM" id="MobiDB-lite"/>
    </source>
</evidence>
<dbReference type="Proteomes" id="UP000240883">
    <property type="component" value="Unassembled WGS sequence"/>
</dbReference>
<accession>A0A2T2P5X6</accession>
<dbReference type="OrthoDB" id="4159781at2759"/>
<proteinExistence type="predicted"/>
<feature type="compositionally biased region" description="Polar residues" evidence="1">
    <location>
        <begin position="23"/>
        <end position="34"/>
    </location>
</feature>
<dbReference type="AlphaFoldDB" id="A0A2T2P5X6"/>
<dbReference type="InterPro" id="IPR021858">
    <property type="entry name" value="Fun_TF"/>
</dbReference>
<gene>
    <name evidence="2" type="ORF">BS50DRAFT_542403</name>
</gene>
<evidence type="ECO:0000313" key="2">
    <source>
        <dbReference type="EMBL" id="PSN73070.1"/>
    </source>
</evidence>
<feature type="compositionally biased region" description="Low complexity" evidence="1">
    <location>
        <begin position="38"/>
        <end position="50"/>
    </location>
</feature>
<dbReference type="STRING" id="1448308.A0A2T2P5X6"/>
<feature type="compositionally biased region" description="Basic residues" evidence="1">
    <location>
        <begin position="79"/>
        <end position="89"/>
    </location>
</feature>
<reference evidence="2 3" key="1">
    <citation type="journal article" date="2018" name="Front. Microbiol.">
        <title>Genome-Wide Analysis of Corynespora cassiicola Leaf Fall Disease Putative Effectors.</title>
        <authorList>
            <person name="Lopez D."/>
            <person name="Ribeiro S."/>
            <person name="Label P."/>
            <person name="Fumanal B."/>
            <person name="Venisse J.S."/>
            <person name="Kohler A."/>
            <person name="de Oliveira R.R."/>
            <person name="Labutti K."/>
            <person name="Lipzen A."/>
            <person name="Lail K."/>
            <person name="Bauer D."/>
            <person name="Ohm R.A."/>
            <person name="Barry K.W."/>
            <person name="Spatafora J."/>
            <person name="Grigoriev I.V."/>
            <person name="Martin F.M."/>
            <person name="Pujade-Renaud V."/>
        </authorList>
    </citation>
    <scope>NUCLEOTIDE SEQUENCE [LARGE SCALE GENOMIC DNA]</scope>
    <source>
        <strain evidence="2 3">Philippines</strain>
    </source>
</reference>
<dbReference type="PANTHER" id="PTHR37540">
    <property type="entry name" value="TRANSCRIPTION FACTOR (ACR-2), PUTATIVE-RELATED-RELATED"/>
    <property type="match status" value="1"/>
</dbReference>
<feature type="region of interest" description="Disordered" evidence="1">
    <location>
        <begin position="20"/>
        <end position="128"/>
    </location>
</feature>
<evidence type="ECO:0000313" key="3">
    <source>
        <dbReference type="Proteomes" id="UP000240883"/>
    </source>
</evidence>
<feature type="region of interest" description="Disordered" evidence="1">
    <location>
        <begin position="712"/>
        <end position="733"/>
    </location>
</feature>
<protein>
    <submittedName>
        <fullName evidence="2">Uncharacterized protein</fullName>
    </submittedName>
</protein>
<feature type="compositionally biased region" description="Polar residues" evidence="1">
    <location>
        <begin position="114"/>
        <end position="128"/>
    </location>
</feature>
<feature type="compositionally biased region" description="Basic and acidic residues" evidence="1">
    <location>
        <begin position="102"/>
        <end position="113"/>
    </location>
</feature>
<sequence length="733" mass="79800">MTAPPPQMPLFTESHLHAPFLSPASTTSDSTFSWVSMPPLQTTPRPSQTPTSPPANENHEDKGSLLWITGNTPDELRSKRNMTKVRRKAMGSYLEKGKRTRSNQDRPRLRSEESNVSLESIGSDQQDTVDAVISNSEALKIFRGETRRTNRRAASPTPSSASSANHQKAQDAEVQIAKVQQPFLLPSAPIVVPMRTNIPLPYDDTVPRPFQSIGKPLDPFRTMFQAHHPSISVEQLKWHCSRSFGTKAMGLHWIPALVKSPHAFLSTLCIASAHYDALQNLQTESVQTLALRQEVIHLIGQNLVNPTSRVDDSNIIALTQLIASEIISAEDTALKFHENGVEAMISQRGGLNQLGVKGRLGSTISWVSLQSAILREAKPRSIYSDFCASKSSNTYANTATAPESPIYSPRENFETLRRSTGCAQQTFDLLKDMRMMLELFVHEGKQSRLNTTSLRNLYKKIATEYPSASELKKGNVLTSSDWRYESIRLAAIVQATAIIKRIRLSEALQHAAESHTPSSLYIPSAASRSSESLISPANLCSDSPMTSFSTSPSYATSPAFSQSNPFASFSTRPSVSSTISTSDFSFLPTPSASAHAPRMSAPDSLLQTLKTALQNSDLSECWGDMAGVLLWVALTVGAASRTGDKVLRKWFSALATRVSITLCFEHPEAIHATMLRMTEVMEGLGYASGSGASAGGEVVRRDSLAVAIPPATASAPAASAPANRKGSPKRRRV</sequence>
<organism evidence="2 3">
    <name type="scientific">Corynespora cassiicola Philippines</name>
    <dbReference type="NCBI Taxonomy" id="1448308"/>
    <lineage>
        <taxon>Eukaryota</taxon>
        <taxon>Fungi</taxon>
        <taxon>Dikarya</taxon>
        <taxon>Ascomycota</taxon>
        <taxon>Pezizomycotina</taxon>
        <taxon>Dothideomycetes</taxon>
        <taxon>Pleosporomycetidae</taxon>
        <taxon>Pleosporales</taxon>
        <taxon>Corynesporascaceae</taxon>
        <taxon>Corynespora</taxon>
    </lineage>
</organism>
<feature type="compositionally biased region" description="Low complexity" evidence="1">
    <location>
        <begin position="153"/>
        <end position="164"/>
    </location>
</feature>
<dbReference type="EMBL" id="KZ678129">
    <property type="protein sequence ID" value="PSN73070.1"/>
    <property type="molecule type" value="Genomic_DNA"/>
</dbReference>
<keyword evidence="3" id="KW-1185">Reference proteome</keyword>
<name>A0A2T2P5X6_CORCC</name>